<feature type="region of interest" description="Disordered" evidence="1">
    <location>
        <begin position="420"/>
        <end position="524"/>
    </location>
</feature>
<feature type="compositionally biased region" description="Pro residues" evidence="1">
    <location>
        <begin position="9"/>
        <end position="20"/>
    </location>
</feature>
<feature type="compositionally biased region" description="Polar residues" evidence="1">
    <location>
        <begin position="137"/>
        <end position="150"/>
    </location>
</feature>
<feature type="compositionally biased region" description="Acidic residues" evidence="1">
    <location>
        <begin position="113"/>
        <end position="130"/>
    </location>
</feature>
<proteinExistence type="predicted"/>
<comment type="caution">
    <text evidence="2">The sequence shown here is derived from an EMBL/GenBank/DDBJ whole genome shotgun (WGS) entry which is preliminary data.</text>
</comment>
<feature type="compositionally biased region" description="Low complexity" evidence="1">
    <location>
        <begin position="21"/>
        <end position="30"/>
    </location>
</feature>
<evidence type="ECO:0000313" key="3">
    <source>
        <dbReference type="Proteomes" id="UP000629468"/>
    </source>
</evidence>
<protein>
    <submittedName>
        <fullName evidence="2">Uncharacterized protein</fullName>
    </submittedName>
</protein>
<feature type="region of interest" description="Disordered" evidence="1">
    <location>
        <begin position="360"/>
        <end position="379"/>
    </location>
</feature>
<evidence type="ECO:0000313" key="2">
    <source>
        <dbReference type="EMBL" id="KAF7759970.1"/>
    </source>
</evidence>
<reference evidence="2 3" key="1">
    <citation type="journal article" name="Sci. Rep.">
        <title>Telomere-to-telomere assembled and centromere annotated genomes of the two main subspecies of the button mushroom Agaricus bisporus reveal especially polymorphic chromosome ends.</title>
        <authorList>
            <person name="Sonnenberg A.S.M."/>
            <person name="Sedaghat-Telgerd N."/>
            <person name="Lavrijssen B."/>
            <person name="Ohm R.A."/>
            <person name="Hendrickx P.M."/>
            <person name="Scholtmeijer K."/>
            <person name="Baars J.J.P."/>
            <person name="van Peer A."/>
        </authorList>
    </citation>
    <scope>NUCLEOTIDE SEQUENCE [LARGE SCALE GENOMIC DNA]</scope>
    <source>
        <strain evidence="2 3">H119_p4</strain>
    </source>
</reference>
<feature type="region of interest" description="Disordered" evidence="1">
    <location>
        <begin position="1"/>
        <end position="38"/>
    </location>
</feature>
<dbReference type="AlphaFoldDB" id="A0A8H7EVX0"/>
<evidence type="ECO:0000256" key="1">
    <source>
        <dbReference type="SAM" id="MobiDB-lite"/>
    </source>
</evidence>
<dbReference type="Proteomes" id="UP000629468">
    <property type="component" value="Unassembled WGS sequence"/>
</dbReference>
<feature type="region of interest" description="Disordered" evidence="1">
    <location>
        <begin position="107"/>
        <end position="169"/>
    </location>
</feature>
<accession>A0A8H7EVX0</accession>
<sequence length="939" mass="102744">MADHRDCPYPAPRTSRPPSPTGSIRSSMSKRSTRSMFAGDFGAAKSAVKSLGSPKPKRRNFIEAGFEEIAAKEKTLMERADVEIVPTSQEYEKELDEIREEMLALRRRKNAEDSDDDEEVAESSDDESDVAEAAVVPSQTDSNLWNQFSTPPAELMTTPPLPSPLDASQTTYGFPTPSPALLDHLALKDTHTPPRTHEVLPDLDKTPTTPRELIGEIVDEEIPASSPALPSEPWTFTEDQIGGFRSNLSEILNSMARITPRMATNPEAIAKELALFVSRIINSEWAEVKVGHMSIASAIREAATYHTPVDIPPPPVKNVTFAPTPIPSSTSVPTPMEVDASPSPFCPQFVLGIAQIPAALKGKGKAPPPPPTPQHPITISPVVASPIKISAVPKPFIHQLKTGQKGKPVTSYMPYKLAVDSKPSATNETRAGVTPRMPESGNRRQAMGRDASGSNAPSASAVTAAGRNRDASGSHAPQNPPLSGKDAPGKLGASVTAERGSRSGPPPVPLHTKPSASSRSAEAKSNARAFAARVVPKSYAQAAKASVGPTMPAPIVMNETIQWAMALKEQCPEMTMQDALKAVAPVVNTPPSSNEVIVPKSKKALAAQKAAQGITGGLNRKSAQFAFSHVVQPELFGDMGKVVDAINRHLVFNKSQMRVQNGRLFKNVVHFYLNLVPSKQGFMLIRESLYKALEAELPEGDSNMPNAPQSVAHLILKGFDYYTSRYNKRPEDILTGDQVIEAMGSVDQFRGLECVRKPAVVRSRGSKDMAVAFVDVWDSKSGSRTKDLVNKVYHIRGKLIKVEYARQREFVPQCQKCWKWNHGTSRCRLSHQLCARCGQPHMTKNHTAFTTCCGAARKREDWTGECKHEIKYINCKGNHTADSTKCTYKRHQNNISWHDQRCATDMAIERKKRDNRRRTIHQARQLDDEQIIEIPSSSE</sequence>
<dbReference type="EMBL" id="JABXXO010000016">
    <property type="protein sequence ID" value="KAF7759970.1"/>
    <property type="molecule type" value="Genomic_DNA"/>
</dbReference>
<feature type="compositionally biased region" description="Polar residues" evidence="1">
    <location>
        <begin position="452"/>
        <end position="461"/>
    </location>
</feature>
<name>A0A8H7EVX0_AGABI</name>
<gene>
    <name evidence="2" type="ORF">Agabi119p4_11665</name>
</gene>
<organism evidence="2 3">
    <name type="scientific">Agaricus bisporus var. burnettii</name>
    <dbReference type="NCBI Taxonomy" id="192524"/>
    <lineage>
        <taxon>Eukaryota</taxon>
        <taxon>Fungi</taxon>
        <taxon>Dikarya</taxon>
        <taxon>Basidiomycota</taxon>
        <taxon>Agaricomycotina</taxon>
        <taxon>Agaricomycetes</taxon>
        <taxon>Agaricomycetidae</taxon>
        <taxon>Agaricales</taxon>
        <taxon>Agaricineae</taxon>
        <taxon>Agaricaceae</taxon>
        <taxon>Agaricus</taxon>
    </lineage>
</organism>